<keyword evidence="1" id="KW-0677">Repeat</keyword>
<dbReference type="SUPFAM" id="SSF48403">
    <property type="entry name" value="Ankyrin repeat"/>
    <property type="match status" value="1"/>
</dbReference>
<dbReference type="InterPro" id="IPR002110">
    <property type="entry name" value="Ankyrin_rpt"/>
</dbReference>
<feature type="repeat" description="ANK" evidence="3">
    <location>
        <begin position="808"/>
        <end position="840"/>
    </location>
</feature>
<feature type="repeat" description="ANK" evidence="3">
    <location>
        <begin position="841"/>
        <end position="873"/>
    </location>
</feature>
<evidence type="ECO:0000313" key="4">
    <source>
        <dbReference type="EMBL" id="KAK2167063.1"/>
    </source>
</evidence>
<dbReference type="InterPro" id="IPR036770">
    <property type="entry name" value="Ankyrin_rpt-contain_sf"/>
</dbReference>
<dbReference type="SMART" id="SM00248">
    <property type="entry name" value="ANK"/>
    <property type="match status" value="11"/>
</dbReference>
<proteinExistence type="predicted"/>
<dbReference type="Pfam" id="PF12796">
    <property type="entry name" value="Ank_2"/>
    <property type="match status" value="3"/>
</dbReference>
<protein>
    <submittedName>
        <fullName evidence="4">Uncharacterized protein</fullName>
    </submittedName>
</protein>
<comment type="caution">
    <text evidence="4">The sequence shown here is derived from an EMBL/GenBank/DDBJ whole genome shotgun (WGS) entry which is preliminary data.</text>
</comment>
<keyword evidence="5" id="KW-1185">Reference proteome</keyword>
<evidence type="ECO:0000256" key="2">
    <source>
        <dbReference type="ARBA" id="ARBA00023043"/>
    </source>
</evidence>
<dbReference type="PROSITE" id="PS50297">
    <property type="entry name" value="ANK_REP_REGION"/>
    <property type="match status" value="3"/>
</dbReference>
<dbReference type="AlphaFoldDB" id="A0AAD9NFV5"/>
<gene>
    <name evidence="4" type="ORF">LSH36_32g09040</name>
</gene>
<reference evidence="4" key="1">
    <citation type="journal article" date="2023" name="Mol. Biol. Evol.">
        <title>Third-Generation Sequencing Reveals the Adaptive Role of the Epigenome in Three Deep-Sea Polychaetes.</title>
        <authorList>
            <person name="Perez M."/>
            <person name="Aroh O."/>
            <person name="Sun Y."/>
            <person name="Lan Y."/>
            <person name="Juniper S.K."/>
            <person name="Young C.R."/>
            <person name="Angers B."/>
            <person name="Qian P.Y."/>
        </authorList>
    </citation>
    <scope>NUCLEOTIDE SEQUENCE</scope>
    <source>
        <strain evidence="4">P08H-3</strain>
    </source>
</reference>
<feature type="repeat" description="ANK" evidence="3">
    <location>
        <begin position="561"/>
        <end position="593"/>
    </location>
</feature>
<evidence type="ECO:0000313" key="5">
    <source>
        <dbReference type="Proteomes" id="UP001208570"/>
    </source>
</evidence>
<evidence type="ECO:0000256" key="3">
    <source>
        <dbReference type="PROSITE-ProRule" id="PRU00023"/>
    </source>
</evidence>
<dbReference type="PANTHER" id="PTHR24126:SF14">
    <property type="entry name" value="ANK_REP_REGION DOMAIN-CONTAINING PROTEIN"/>
    <property type="match status" value="1"/>
</dbReference>
<keyword evidence="2 3" id="KW-0040">ANK repeat</keyword>
<sequence length="965" mass="109709">MDSEDRASKSCVIQHTSSCTTLVETSVDLMKEYVSNSSSYSDNSKRCLTSISDSRIKPLVLITDNPTGLVSIIKKTKYTSIVPFIGRSMMRPHLKGFLEDLMKKTLYLCFNKQSLENVEYIAFIQQLIKERQNEFGKDNGLAAKVLPLRAFLLNGLTSLPSELKEIYSISINQNTTVDDIAKLLEGPLGDPQKNVENILEETDFAPRQLIIFKLKSHFDEHAYMKKSWNSLLETFEDAGSFPRQHFLQMLHIPNVETLRSRSSLERLEVCIEIQPNNVEDYLHFLRLYQSCQFRIMVQNSLKVNSESFIGSIYTSINNDDILRVVKYFCPNLIKQQELALKQLIAGNKLEELVELIGKSTTGGVKEEGRVHSLTAMCATMIYQAFLKRSDLSPFQYLRYMKKLGWPDFLTHIRTSTGYNALHLAVKEENEDYLKMLFYANKWSFLRKDVVTPLNVTQESQHVGYVPRRLAEALSYKDTGLEIMKSFDEYDRYIRYMPPLHKACLMGSTVFASTLITVDPYLMEVKDEFHANCLLYACASGNSKLVNMLLQKGVPRNVQNRIGDTALHTAAMFGHLDVLNVLSSYFFEIRGKENKFGFNALYYAVRFGDIDVIKLYKGKGFKIDAKALTIAAKYQQNDVFDFVFEEVCNVNRGEDKEGRLALHYAVINGNASMVEKLLKEKADITLVDKYKNNVLHLAAKHGRKYITEIIIDQAVKVNCLQQLISGKNVFTGEDLLVVIRGKDCGRKAWHWVELKRLYIKAFNKAMKSGQVDVVRFGQILKSGFGTYPDKECKIMMKKRLSDIFNEQKGDMTPLHVAAMQDDTDLVKILLKYGALPNDLDSKGATAMHYGAMNNNIRIMHLLHTSGGSLDAKTADGQTPFDIAKDTGNTVTVNFFQASESIEIAKNFRIILALFTNDIHLDTLQRLRNEGKDIKMYIIDQLRDVIIDINHVLMDLGSGPVQEVSEP</sequence>
<dbReference type="Proteomes" id="UP001208570">
    <property type="component" value="Unassembled WGS sequence"/>
</dbReference>
<dbReference type="PRINTS" id="PR01415">
    <property type="entry name" value="ANKYRIN"/>
</dbReference>
<organism evidence="4 5">
    <name type="scientific">Paralvinella palmiformis</name>
    <dbReference type="NCBI Taxonomy" id="53620"/>
    <lineage>
        <taxon>Eukaryota</taxon>
        <taxon>Metazoa</taxon>
        <taxon>Spiralia</taxon>
        <taxon>Lophotrochozoa</taxon>
        <taxon>Annelida</taxon>
        <taxon>Polychaeta</taxon>
        <taxon>Sedentaria</taxon>
        <taxon>Canalipalpata</taxon>
        <taxon>Terebellida</taxon>
        <taxon>Terebelliformia</taxon>
        <taxon>Alvinellidae</taxon>
        <taxon>Paralvinella</taxon>
    </lineage>
</organism>
<feature type="repeat" description="ANK" evidence="3">
    <location>
        <begin position="656"/>
        <end position="688"/>
    </location>
</feature>
<dbReference type="Gene3D" id="1.25.40.20">
    <property type="entry name" value="Ankyrin repeat-containing domain"/>
    <property type="match status" value="2"/>
</dbReference>
<dbReference type="PROSITE" id="PS50088">
    <property type="entry name" value="ANK_REPEAT"/>
    <property type="match status" value="4"/>
</dbReference>
<accession>A0AAD9NFV5</accession>
<evidence type="ECO:0000256" key="1">
    <source>
        <dbReference type="ARBA" id="ARBA00022737"/>
    </source>
</evidence>
<dbReference type="PANTHER" id="PTHR24126">
    <property type="entry name" value="ANKYRIN REPEAT, PH AND SEC7 DOMAIN CONTAINING PROTEIN SECG-RELATED"/>
    <property type="match status" value="1"/>
</dbReference>
<name>A0AAD9NFV5_9ANNE</name>
<dbReference type="EMBL" id="JAODUP010000032">
    <property type="protein sequence ID" value="KAK2167063.1"/>
    <property type="molecule type" value="Genomic_DNA"/>
</dbReference>